<protein>
    <recommendedName>
        <fullName evidence="1">Sporulation sigma-E factor-processing peptidase</fullName>
        <ecNumber evidence="1">3.4.23.-</ecNumber>
    </recommendedName>
    <alternativeName>
        <fullName evidence="1">Membrane-associated aspartic protease</fullName>
    </alternativeName>
    <alternativeName>
        <fullName evidence="1">Stage II sporulation protein GA</fullName>
    </alternativeName>
</protein>
<evidence type="ECO:0000256" key="3">
    <source>
        <dbReference type="SAM" id="Phobius"/>
    </source>
</evidence>
<accession>A0A0L0QNJ3</accession>
<evidence type="ECO:0000256" key="1">
    <source>
        <dbReference type="PIRNR" id="PIRNR018571"/>
    </source>
</evidence>
<dbReference type="GO" id="GO:0005886">
    <property type="term" value="C:plasma membrane"/>
    <property type="evidence" value="ECO:0007669"/>
    <property type="project" value="UniProtKB-SubCell"/>
</dbReference>
<feature type="transmembrane region" description="Helical" evidence="3">
    <location>
        <begin position="6"/>
        <end position="27"/>
    </location>
</feature>
<comment type="similarity">
    <text evidence="1">Belongs to the peptidase U4 family.</text>
</comment>
<keyword evidence="1" id="KW-0064">Aspartyl protease</keyword>
<keyword evidence="1" id="KW-0378">Hydrolase</keyword>
<evidence type="ECO:0000256" key="2">
    <source>
        <dbReference type="PIRSR" id="PIRSR018571-1"/>
    </source>
</evidence>
<comment type="function">
    <text evidence="1">Probable aspartic protease that is responsible for the proteolytic cleavage of the RNA polymerase sigma E factor (SigE/spoIIGB) to yield the active peptide in the mother cell during sporulation. Responds to a signal from the forespore that is triggered by the extracellular signal protein SpoIIR.</text>
</comment>
<dbReference type="PATRIC" id="fig|1473.5.peg.2112"/>
<dbReference type="OrthoDB" id="2690199at2"/>
<sequence length="306" mass="35128">MTIYLDAVWALNFLLDLMLLMLTQALARDDTKKRRLIVGAFIASLLVPISIYFPESFATSVLGKIMISGIIIMAAFGYRNKYRWLKLFGLFYFVSFSIGGGLIGIHFLLKRPFSMSTNGLLTYNSGFGDPVSWLFVAIGFPLVWVFTKSRMDKHVKEKIRYDQLIPVTIKMRGRSYSTTGFIDSGNQLTDPITKKPVILCDEIALKQWFTDQEWEQLEQCYHTFQMDTLPSEWEKYLQVVPYQGVEGSSMFLFTLRPEQLIIYYGEKRITTTKVLIGIQFGQLTKDASYHCLLHPQMIQTATIHSA</sequence>
<keyword evidence="1" id="KW-1003">Cell membrane</keyword>
<dbReference type="AlphaFoldDB" id="A0A0L0QNJ3"/>
<dbReference type="EMBL" id="LGTO01000007">
    <property type="protein sequence ID" value="KNE20089.1"/>
    <property type="molecule type" value="Genomic_DNA"/>
</dbReference>
<feature type="transmembrane region" description="Helical" evidence="3">
    <location>
        <begin position="59"/>
        <end position="78"/>
    </location>
</feature>
<dbReference type="GeneID" id="66870781"/>
<comment type="caution">
    <text evidence="4">The sequence shown here is derived from an EMBL/GenBank/DDBJ whole genome shotgun (WGS) entry which is preliminary data.</text>
</comment>
<dbReference type="EC" id="3.4.23.-" evidence="1"/>
<feature type="active site" evidence="2">
    <location>
        <position position="183"/>
    </location>
</feature>
<keyword evidence="1" id="KW-0645">Protease</keyword>
<dbReference type="GO" id="GO:0030435">
    <property type="term" value="P:sporulation resulting in formation of a cellular spore"/>
    <property type="evidence" value="ECO:0007669"/>
    <property type="project" value="UniProtKB-KW"/>
</dbReference>
<name>A0A0L0QNJ3_VIRPA</name>
<dbReference type="RefSeq" id="WP_050352657.1">
    <property type="nucleotide sequence ID" value="NZ_BOSN01000001.1"/>
</dbReference>
<keyword evidence="3" id="KW-0812">Transmembrane</keyword>
<dbReference type="GO" id="GO:0030436">
    <property type="term" value="P:asexual sporulation"/>
    <property type="evidence" value="ECO:0007669"/>
    <property type="project" value="InterPro"/>
</dbReference>
<comment type="subcellular location">
    <subcellularLocation>
        <location evidence="1">Cell membrane</location>
    </subcellularLocation>
</comment>
<feature type="transmembrane region" description="Helical" evidence="3">
    <location>
        <begin position="130"/>
        <end position="147"/>
    </location>
</feature>
<evidence type="ECO:0000313" key="5">
    <source>
        <dbReference type="Proteomes" id="UP000036780"/>
    </source>
</evidence>
<reference evidence="5" key="1">
    <citation type="submission" date="2015-07" db="EMBL/GenBank/DDBJ databases">
        <title>Fjat-10053 dsm26.</title>
        <authorList>
            <person name="Liu B."/>
            <person name="Wang J."/>
            <person name="Zhu Y."/>
            <person name="Liu G."/>
            <person name="Chen Q."/>
            <person name="Chen Z."/>
            <person name="Lan J."/>
            <person name="Che J."/>
            <person name="Ge C."/>
            <person name="Shi H."/>
            <person name="Pan Z."/>
            <person name="Liu X."/>
        </authorList>
    </citation>
    <scope>NUCLEOTIDE SEQUENCE [LARGE SCALE GENOMIC DNA]</scope>
    <source>
        <strain evidence="5">DSM 26</strain>
    </source>
</reference>
<dbReference type="Proteomes" id="UP000036780">
    <property type="component" value="Unassembled WGS sequence"/>
</dbReference>
<dbReference type="GO" id="GO:0004190">
    <property type="term" value="F:aspartic-type endopeptidase activity"/>
    <property type="evidence" value="ECO:0007669"/>
    <property type="project" value="UniProtKB-KW"/>
</dbReference>
<dbReference type="PIRSF" id="PIRSF018571">
    <property type="entry name" value="SpoIIGA"/>
    <property type="match status" value="1"/>
</dbReference>
<keyword evidence="1" id="KW-0749">Sporulation</keyword>
<feature type="transmembrane region" description="Helical" evidence="3">
    <location>
        <begin position="36"/>
        <end position="53"/>
    </location>
</feature>
<gene>
    <name evidence="4" type="ORF">AFK71_16995</name>
</gene>
<keyword evidence="3" id="KW-1133">Transmembrane helix</keyword>
<organism evidence="4 5">
    <name type="scientific">Virgibacillus pantothenticus</name>
    <dbReference type="NCBI Taxonomy" id="1473"/>
    <lineage>
        <taxon>Bacteria</taxon>
        <taxon>Bacillati</taxon>
        <taxon>Bacillota</taxon>
        <taxon>Bacilli</taxon>
        <taxon>Bacillales</taxon>
        <taxon>Bacillaceae</taxon>
        <taxon>Virgibacillus</taxon>
    </lineage>
</organism>
<proteinExistence type="inferred from homology"/>
<dbReference type="Pfam" id="PF03419">
    <property type="entry name" value="Peptidase_U4"/>
    <property type="match status" value="1"/>
</dbReference>
<feature type="transmembrane region" description="Helical" evidence="3">
    <location>
        <begin position="90"/>
        <end position="110"/>
    </location>
</feature>
<dbReference type="GO" id="GO:0006508">
    <property type="term" value="P:proteolysis"/>
    <property type="evidence" value="ECO:0007669"/>
    <property type="project" value="UniProtKB-KW"/>
</dbReference>
<dbReference type="NCBIfam" id="TIGR02854">
    <property type="entry name" value="spore_II_GA"/>
    <property type="match status" value="1"/>
</dbReference>
<comment type="subunit">
    <text evidence="1">Self-associates. Interacts with SigE. Interacts with SpoIIR.</text>
</comment>
<keyword evidence="5" id="KW-1185">Reference proteome</keyword>
<dbReference type="InterPro" id="IPR005081">
    <property type="entry name" value="SpoIIGA"/>
</dbReference>
<evidence type="ECO:0000313" key="4">
    <source>
        <dbReference type="EMBL" id="KNE20089.1"/>
    </source>
</evidence>
<keyword evidence="1 3" id="KW-0472">Membrane</keyword>